<gene>
    <name evidence="2" type="ORF">GCM10022228_21440</name>
</gene>
<reference evidence="3" key="1">
    <citation type="journal article" date="2019" name="Int. J. Syst. Evol. Microbiol.">
        <title>The Global Catalogue of Microorganisms (GCM) 10K type strain sequencing project: providing services to taxonomists for standard genome sequencing and annotation.</title>
        <authorList>
            <consortium name="The Broad Institute Genomics Platform"/>
            <consortium name="The Broad Institute Genome Sequencing Center for Infectious Disease"/>
            <person name="Wu L."/>
            <person name="Ma J."/>
        </authorList>
    </citation>
    <scope>NUCLEOTIDE SEQUENCE [LARGE SCALE GENOMIC DNA]</scope>
    <source>
        <strain evidence="3">JCM 16914</strain>
    </source>
</reference>
<evidence type="ECO:0000313" key="2">
    <source>
        <dbReference type="EMBL" id="GAA3910224.1"/>
    </source>
</evidence>
<keyword evidence="3" id="KW-1185">Reference proteome</keyword>
<accession>A0ABP7M281</accession>
<keyword evidence="1" id="KW-1133">Transmembrane helix</keyword>
<dbReference type="EMBL" id="BAAAZT010000076">
    <property type="protein sequence ID" value="GAA3910224.1"/>
    <property type="molecule type" value="Genomic_DNA"/>
</dbReference>
<evidence type="ECO:0000256" key="1">
    <source>
        <dbReference type="SAM" id="Phobius"/>
    </source>
</evidence>
<evidence type="ECO:0000313" key="3">
    <source>
        <dbReference type="Proteomes" id="UP001500133"/>
    </source>
</evidence>
<dbReference type="RefSeq" id="WP_344704933.1">
    <property type="nucleotide sequence ID" value="NZ_BAAAZT010000076.1"/>
</dbReference>
<feature type="transmembrane region" description="Helical" evidence="1">
    <location>
        <begin position="34"/>
        <end position="53"/>
    </location>
</feature>
<comment type="caution">
    <text evidence="2">The sequence shown here is derived from an EMBL/GenBank/DDBJ whole genome shotgun (WGS) entry which is preliminary data.</text>
</comment>
<name>A0ABP7M281_9GAMM</name>
<proteinExistence type="predicted"/>
<keyword evidence="1" id="KW-0812">Transmembrane</keyword>
<organism evidence="2 3">
    <name type="scientific">Halomonas cibimaris</name>
    <dbReference type="NCBI Taxonomy" id="657012"/>
    <lineage>
        <taxon>Bacteria</taxon>
        <taxon>Pseudomonadati</taxon>
        <taxon>Pseudomonadota</taxon>
        <taxon>Gammaproteobacteria</taxon>
        <taxon>Oceanospirillales</taxon>
        <taxon>Halomonadaceae</taxon>
        <taxon>Halomonas</taxon>
    </lineage>
</organism>
<dbReference type="Proteomes" id="UP001500133">
    <property type="component" value="Unassembled WGS sequence"/>
</dbReference>
<sequence length="55" mass="6070">MPAHRSRSAPLAHRHNREGPCHFSLMSLSAVRRLALCALPLVALWALVAWAAAWV</sequence>
<keyword evidence="1" id="KW-0472">Membrane</keyword>
<protein>
    <submittedName>
        <fullName evidence="2">Uncharacterized protein</fullName>
    </submittedName>
</protein>